<name>A0AA85GJT9_9TREM</name>
<reference evidence="6" key="2">
    <citation type="submission" date="2023-11" db="UniProtKB">
        <authorList>
            <consortium name="WormBaseParasite"/>
        </authorList>
    </citation>
    <scope>IDENTIFICATION</scope>
</reference>
<keyword evidence="1" id="KW-0175">Coiled coil</keyword>
<dbReference type="Pfam" id="PF12874">
    <property type="entry name" value="zf-met"/>
    <property type="match status" value="1"/>
</dbReference>
<dbReference type="Pfam" id="PF16501">
    <property type="entry name" value="SCAPER_N"/>
    <property type="match status" value="1"/>
</dbReference>
<feature type="coiled-coil region" evidence="1">
    <location>
        <begin position="955"/>
        <end position="1000"/>
    </location>
</feature>
<proteinExistence type="predicted"/>
<feature type="region of interest" description="Disordered" evidence="2">
    <location>
        <begin position="1817"/>
        <end position="1847"/>
    </location>
</feature>
<reference evidence="5" key="1">
    <citation type="submission" date="2022-06" db="EMBL/GenBank/DDBJ databases">
        <authorList>
            <person name="Berger JAMES D."/>
            <person name="Berger JAMES D."/>
        </authorList>
    </citation>
    <scope>NUCLEOTIDE SEQUENCE [LARGE SCALE GENOMIC DNA]</scope>
</reference>
<feature type="region of interest" description="Disordered" evidence="2">
    <location>
        <begin position="765"/>
        <end position="784"/>
    </location>
</feature>
<dbReference type="PANTHER" id="PTHR31434:SF2">
    <property type="entry name" value="S PHASE CYCLIN A-ASSOCIATED PROTEIN IN THE ENDOPLASMIC RETICULUM"/>
    <property type="match status" value="1"/>
</dbReference>
<evidence type="ECO:0008006" key="7">
    <source>
        <dbReference type="Google" id="ProtNLM"/>
    </source>
</evidence>
<evidence type="ECO:0000313" key="6">
    <source>
        <dbReference type="WBParaSite" id="SRDH1_94820.1"/>
    </source>
</evidence>
<dbReference type="InterPro" id="IPR036236">
    <property type="entry name" value="Znf_C2H2_sf"/>
</dbReference>
<accession>A0AA85GJT9</accession>
<evidence type="ECO:0000313" key="5">
    <source>
        <dbReference type="Proteomes" id="UP000050792"/>
    </source>
</evidence>
<dbReference type="WBParaSite" id="SRDH1_94820.1">
    <property type="protein sequence ID" value="SRDH1_94820.1"/>
    <property type="gene ID" value="SRDH1_94820"/>
</dbReference>
<dbReference type="InterPro" id="IPR013087">
    <property type="entry name" value="Znf_C2H2_type"/>
</dbReference>
<feature type="domain" description="C2H2-type" evidence="3">
    <location>
        <begin position="1036"/>
        <end position="1059"/>
    </location>
</feature>
<dbReference type="Gene3D" id="3.30.160.60">
    <property type="entry name" value="Classic Zinc Finger"/>
    <property type="match status" value="1"/>
</dbReference>
<keyword evidence="5" id="KW-1185">Reference proteome</keyword>
<evidence type="ECO:0000256" key="2">
    <source>
        <dbReference type="SAM" id="MobiDB-lite"/>
    </source>
</evidence>
<dbReference type="Proteomes" id="UP000050792">
    <property type="component" value="Unassembled WGS sequence"/>
</dbReference>
<organism evidence="5 6">
    <name type="scientific">Schistosoma rodhaini</name>
    <dbReference type="NCBI Taxonomy" id="6188"/>
    <lineage>
        <taxon>Eukaryota</taxon>
        <taxon>Metazoa</taxon>
        <taxon>Spiralia</taxon>
        <taxon>Lophotrochozoa</taxon>
        <taxon>Platyhelminthes</taxon>
        <taxon>Trematoda</taxon>
        <taxon>Digenea</taxon>
        <taxon>Strigeidida</taxon>
        <taxon>Schistosomatoidea</taxon>
        <taxon>Schistosomatidae</taxon>
        <taxon>Schistosoma</taxon>
    </lineage>
</organism>
<evidence type="ECO:0000259" key="3">
    <source>
        <dbReference type="Pfam" id="PF12874"/>
    </source>
</evidence>
<feature type="domain" description="S phase cyclin A-associated protein in the endoplasmic reticulum N-terminal" evidence="4">
    <location>
        <begin position="161"/>
        <end position="249"/>
    </location>
</feature>
<sequence>MSEGRCLGTVSQKTKCWNVSSWIKNKIEDEGVQARNIIKYSVPIDNSSSPRRYVSKCDFTLPSSGLEQDITSSGKNKIKIANGDSTIKKSLYSEVKSCDNSHESNSLSTNNSYKERTASNTRSGSLLSTNSRTVCSQLHRHFDSVSTVPYRRINRGRPLTESEYKARYWGQMLDTLRRTIDEIYSACETDENEVECKEVIMILEHSKQDFFSLIEKMNLLRDYEQADAHNRPNSLAWDERTILPGKPIMCQVLASTGVVTPAQQSYLSTPLSMKSDSSVIEVADSDSDIGCSKSGNRNHSLNKLELNIAINDNKHHHHDESCTIPSTNSMMVTNMCNLDNEPSDANDEDDDEVEIDVDDESVEHHPHCHHKRQQISNFTYLVDDDADYVDREEEEREDNTLSHDLAKLDKAIANVTTAEIVLTHQLDKAQLAEASLRRRLIKEEKAAFIRSTGGYNKFWYNSRLKNSMNTNCQNSEEIDVCGTATTTTTTTTDEVEIDTDVDLLDMDSIILDDIDGCEKLIPDTRKITKSNNNQRMKVVHSPLNSIHCFSEYPLNVNSNRIGSNRKVIDNSSVEHCHCCSCRCHRHNYTFNQSSSSTNFQCYEIDNQSENFERAQNTHPQCSTDSVLLNKTGNNCQIKYPVETNVNQYYNQKQPEQPTSEEGTFKHCDNFVDSLSSRPMEIKHNDDISEVPLQVNQMQSNLLSSKSTLLLEKSPKHLESNETMSLSNSAATTQGTLSSLLSDVNMCPQGLLFIPKTEVKSRIPGHGVHMHEKLSARSKKRSANSIQEIEEKQARARVLRQQHLLERTERVHELSKKVDEVHLQKRILLHQRRSCLERRLHAAERKRQAELTRRVLKAHDEETKGKEIAFIQTLEAEQKQHSILTKHEESRARLNELAIERQRRTEEKLCREEAAKIRRRALEASRLARLDALQARWKIRAQQLASRAKLLEHSRRAAARAKKQSREIKMATLEEQQRTHIEQLRSKIQRKQEESERRHQESLREISRKAFEMSILTHTGDDSLTVPGIEPYPVQKWCKACQVMIISEVQLKSHLHGKRHQNAIMEAAQNRPVGRSELEAFNLSHLVDAPNELPHSQHDTQQERLKLRRKRARKLRQRMNQRGLQFLKEFESNKTPIPDSPNKLHLLKLIKNARRFLNLPDTGPWVITRVQAMEKCLNGLLRCISNDQSKTHSILSDNENQNQSVNLSDRQVCLANGLLSILVSLIGLIREQKPGSKQLVPEKTYRIACCLLQTICTSNIAASIHMLLSNNVSILVDCLVIQFTLSIPNNRHTIHCNPCSPTTDQKSSSTSIEQFSQHSSVSNQSCTLDLLNCLTHLLNGFYKLNYYSTEFNTTTNNHNISSRSSSISGGINGFATTTTPSSSTTSLTSVITTKNLFDDDDYHGQQHVRIDSQRLQDLLSYIVSSGLVDLISIRLSNPKQANWLSSVNNNTDIGHSNSISKQSTEYCQQFVLSSIAFLTSLTRLLGILSMKQMNDDSLNVEHRQQQTSNSIGTTSSCSSISKSFIVVDSIGEDQVTEIDEENDSKSCVNVLTVKRKNINSSHDPTTITNTSVKVNSSDKLNSKKTFKDPTQLLETISSTEVFGLVPLLYCLLLDPKNSRSVDTTTTIGVNVNNDSHMTTTNCTIPTSECSDNRDHRRKLTQTKKSSIHSKSSSVVCNSNCHDSLPFSSEIIAEITLNTLKLINSLASVHQNTMQSILGGELICLLMRHILINLLTRCVPQSQTCSLQQINSDKTPIHHPSTPRQHQQQYEVGLKSNNNINGDHFNRQYQFNNDHGVDDDDPTDLLLLPSGARKIIVKSKHSQPLESIKNNERSQIGKPKNSSSTNISSKSITKLTSSYGNNTQAIDNKFSKHHIYEITNNILHEVILCIGYLCVLNSDNQTSLQCGPSPNLLQRLLSLPFEYFSYCPLQNILYPTLIACCYKHTLNTSVLETELSPSILANYIEERILERKVNSFRKIEKKCNNNEFLDERFNFEQRFNISEWDSAKAYFSR</sequence>
<evidence type="ECO:0000259" key="4">
    <source>
        <dbReference type="Pfam" id="PF16501"/>
    </source>
</evidence>
<protein>
    <recommendedName>
        <fullName evidence="7">U1-type domain-containing protein</fullName>
    </recommendedName>
</protein>
<dbReference type="PANTHER" id="PTHR31434">
    <property type="entry name" value="S PHASE CYCLIN A-ASSOCIATED PROTEIN IN THE ENDOPLASMIC RETICULUM"/>
    <property type="match status" value="1"/>
</dbReference>
<feature type="region of interest" description="Disordered" evidence="2">
    <location>
        <begin position="99"/>
        <end position="127"/>
    </location>
</feature>
<dbReference type="SUPFAM" id="SSF57667">
    <property type="entry name" value="beta-beta-alpha zinc fingers"/>
    <property type="match status" value="1"/>
</dbReference>
<evidence type="ECO:0000256" key="1">
    <source>
        <dbReference type="SAM" id="Coils"/>
    </source>
</evidence>
<dbReference type="InterPro" id="IPR032446">
    <property type="entry name" value="SCAPER_N"/>
</dbReference>
<feature type="compositionally biased region" description="Low complexity" evidence="2">
    <location>
        <begin position="1838"/>
        <end position="1847"/>
    </location>
</feature>
<feature type="compositionally biased region" description="Polar residues" evidence="2">
    <location>
        <begin position="103"/>
        <end position="127"/>
    </location>
</feature>